<evidence type="ECO:0000313" key="2">
    <source>
        <dbReference type="EMBL" id="VIO72692.1"/>
    </source>
</evidence>
<feature type="compositionally biased region" description="Basic and acidic residues" evidence="1">
    <location>
        <begin position="220"/>
        <end position="234"/>
    </location>
</feature>
<dbReference type="RefSeq" id="WP_244626625.1">
    <property type="nucleotide sequence ID" value="NZ_CAADFC020000016.1"/>
</dbReference>
<evidence type="ECO:0000313" key="3">
    <source>
        <dbReference type="Proteomes" id="UP000328092"/>
    </source>
</evidence>
<protein>
    <submittedName>
        <fullName evidence="2">Uncharacterized protein</fullName>
    </submittedName>
</protein>
<comment type="caution">
    <text evidence="2">The sequence shown here is derived from an EMBL/GenBank/DDBJ whole genome shotgun (WGS) entry which is preliminary data.</text>
</comment>
<accession>A0A508TB40</accession>
<proteinExistence type="predicted"/>
<feature type="region of interest" description="Disordered" evidence="1">
    <location>
        <begin position="214"/>
        <end position="234"/>
    </location>
</feature>
<dbReference type="AlphaFoldDB" id="A0A508TB40"/>
<dbReference type="EMBL" id="CAADFC020000016">
    <property type="protein sequence ID" value="VIO72692.1"/>
    <property type="molecule type" value="Genomic_DNA"/>
</dbReference>
<reference evidence="2" key="1">
    <citation type="submission" date="2019-02" db="EMBL/GenBank/DDBJ databases">
        <authorList>
            <person name="Pothier F.J."/>
        </authorList>
    </citation>
    <scope>NUCLEOTIDE SEQUENCE</scope>
    <source>
        <strain evidence="2">CI-1B</strain>
    </source>
</reference>
<evidence type="ECO:0000256" key="1">
    <source>
        <dbReference type="SAM" id="MobiDB-lite"/>
    </source>
</evidence>
<keyword evidence="3" id="KW-1185">Reference proteome</keyword>
<organism evidence="2 3">
    <name type="scientific">Bradyrhizobium ivorense</name>
    <dbReference type="NCBI Taxonomy" id="2511166"/>
    <lineage>
        <taxon>Bacteria</taxon>
        <taxon>Pseudomonadati</taxon>
        <taxon>Pseudomonadota</taxon>
        <taxon>Alphaproteobacteria</taxon>
        <taxon>Hyphomicrobiales</taxon>
        <taxon>Nitrobacteraceae</taxon>
        <taxon>Bradyrhizobium</taxon>
    </lineage>
</organism>
<name>A0A508TB40_9BRAD</name>
<gene>
    <name evidence="2" type="ORF">CI1B_43380</name>
</gene>
<feature type="region of interest" description="Disordered" evidence="1">
    <location>
        <begin position="249"/>
        <end position="279"/>
    </location>
</feature>
<dbReference type="Proteomes" id="UP000328092">
    <property type="component" value="Unassembled WGS sequence"/>
</dbReference>
<sequence>MLALLNDILDAHGGLAKWNAFSKVAATIVTGGELWGIKGLIQDQNPRQMTVWLHEQRASLLPFGAPDQRTAYSPSRIAIEKADGTLVAERQDPRASFAGHRKTTPWDGLHRAYFNGYALWTYLTTPFLLSLEGVSIAEMPAWHEGPERWHRLRARFPVGLATHSMVQDFFFDSTFRLRRHDYDVDVAGSFPAAQLVYDYAEACGIHFPTKRRAYQRAPGRGRDPRSADGVDRPERVSVLVSWPRRASIEASNHETDMRPNRCSAGRADENGLPADAGRPSRKTYAAAADTGTLCVCGRRTLLC</sequence>